<evidence type="ECO:0000313" key="2">
    <source>
        <dbReference type="Proteomes" id="UP001056120"/>
    </source>
</evidence>
<reference evidence="2" key="1">
    <citation type="journal article" date="2022" name="Mol. Ecol. Resour.">
        <title>The genomes of chicory, endive, great burdock and yacon provide insights into Asteraceae palaeo-polyploidization history and plant inulin production.</title>
        <authorList>
            <person name="Fan W."/>
            <person name="Wang S."/>
            <person name="Wang H."/>
            <person name="Wang A."/>
            <person name="Jiang F."/>
            <person name="Liu H."/>
            <person name="Zhao H."/>
            <person name="Xu D."/>
            <person name="Zhang Y."/>
        </authorList>
    </citation>
    <scope>NUCLEOTIDE SEQUENCE [LARGE SCALE GENOMIC DNA]</scope>
    <source>
        <strain evidence="2">cv. Yunnan</strain>
    </source>
</reference>
<dbReference type="EMBL" id="CM042038">
    <property type="protein sequence ID" value="KAI3732645.1"/>
    <property type="molecule type" value="Genomic_DNA"/>
</dbReference>
<name>A0ACB9CEH5_9ASTR</name>
<gene>
    <name evidence="1" type="ORF">L1987_63852</name>
</gene>
<reference evidence="1 2" key="2">
    <citation type="journal article" date="2022" name="Mol. Ecol. Resour.">
        <title>The genomes of chicory, endive, great burdock and yacon provide insights into Asteraceae paleo-polyploidization history and plant inulin production.</title>
        <authorList>
            <person name="Fan W."/>
            <person name="Wang S."/>
            <person name="Wang H."/>
            <person name="Wang A."/>
            <person name="Jiang F."/>
            <person name="Liu H."/>
            <person name="Zhao H."/>
            <person name="Xu D."/>
            <person name="Zhang Y."/>
        </authorList>
    </citation>
    <scope>NUCLEOTIDE SEQUENCE [LARGE SCALE GENOMIC DNA]</scope>
    <source>
        <strain evidence="2">cv. Yunnan</strain>
        <tissue evidence="1">Leaves</tissue>
    </source>
</reference>
<protein>
    <submittedName>
        <fullName evidence="1">Uncharacterized protein</fullName>
    </submittedName>
</protein>
<comment type="caution">
    <text evidence="1">The sequence shown here is derived from an EMBL/GenBank/DDBJ whole genome shotgun (WGS) entry which is preliminary data.</text>
</comment>
<dbReference type="Proteomes" id="UP001056120">
    <property type="component" value="Linkage Group LG21"/>
</dbReference>
<organism evidence="1 2">
    <name type="scientific">Smallanthus sonchifolius</name>
    <dbReference type="NCBI Taxonomy" id="185202"/>
    <lineage>
        <taxon>Eukaryota</taxon>
        <taxon>Viridiplantae</taxon>
        <taxon>Streptophyta</taxon>
        <taxon>Embryophyta</taxon>
        <taxon>Tracheophyta</taxon>
        <taxon>Spermatophyta</taxon>
        <taxon>Magnoliopsida</taxon>
        <taxon>eudicotyledons</taxon>
        <taxon>Gunneridae</taxon>
        <taxon>Pentapetalae</taxon>
        <taxon>asterids</taxon>
        <taxon>campanulids</taxon>
        <taxon>Asterales</taxon>
        <taxon>Asteraceae</taxon>
        <taxon>Asteroideae</taxon>
        <taxon>Heliantheae alliance</taxon>
        <taxon>Millerieae</taxon>
        <taxon>Smallanthus</taxon>
    </lineage>
</organism>
<accession>A0ACB9CEH5</accession>
<keyword evidence="2" id="KW-1185">Reference proteome</keyword>
<evidence type="ECO:0000313" key="1">
    <source>
        <dbReference type="EMBL" id="KAI3732645.1"/>
    </source>
</evidence>
<proteinExistence type="predicted"/>
<sequence length="199" mass="23201">MSMITHATLFHVLEDEDAPGHLSRYVRICDTFNITGVCEDAIYLRLFPFSLSGSASAWLDNLPDNSITTWEDLQAKFYKKYYPPSKAAHLRDQIHSFWVDLDEPYHFARERFNTLLSRCHQHGLSDWAIVEKFFNGLTFEKQQMFNTAAGGHIMEKLEPAECEEIFEYQNRGYNNQSSFGLRWRSGQDLPGFNGRQQFQ</sequence>